<reference evidence="2 3" key="1">
    <citation type="submission" date="2015-01" db="EMBL/GenBank/DDBJ databases">
        <title>Rufibacter sp./DG31D/ whole genome sequencing.</title>
        <authorList>
            <person name="Kim M.K."/>
            <person name="Srinivasan S."/>
            <person name="Lee J.-J."/>
        </authorList>
    </citation>
    <scope>NUCLEOTIDE SEQUENCE [LARGE SCALE GENOMIC DNA]</scope>
    <source>
        <strain evidence="2 3">DG31D</strain>
    </source>
</reference>
<proteinExistence type="predicted"/>
<dbReference type="KEGG" id="ruf:TH63_01915"/>
<sequence>MKHYFWLGLVVLILAAAKCGSSANLPSAVYGKTWLHSYEEDSAEVRSYRPNTFDFPPSRGRTGFSMQENGTFVRYGIAPTDGLEEQPGRWKAHGKNEIHVQFDNPKHQPETLEIVSVSEEVIRLRLKRDLP</sequence>
<name>A0A0H4VUC9_9BACT</name>
<organism evidence="2 3">
    <name type="scientific">Rufibacter radiotolerans</name>
    <dbReference type="NCBI Taxonomy" id="1379910"/>
    <lineage>
        <taxon>Bacteria</taxon>
        <taxon>Pseudomonadati</taxon>
        <taxon>Bacteroidota</taxon>
        <taxon>Cytophagia</taxon>
        <taxon>Cytophagales</taxon>
        <taxon>Hymenobacteraceae</taxon>
        <taxon>Rufibacter</taxon>
    </lineage>
</organism>
<evidence type="ECO:0008006" key="4">
    <source>
        <dbReference type="Google" id="ProtNLM"/>
    </source>
</evidence>
<dbReference type="AlphaFoldDB" id="A0A0H4VUC9"/>
<protein>
    <recommendedName>
        <fullName evidence="4">Lipocalin-like domain-containing protein</fullName>
    </recommendedName>
</protein>
<feature type="signal peptide" evidence="1">
    <location>
        <begin position="1"/>
        <end position="23"/>
    </location>
</feature>
<dbReference type="Proteomes" id="UP000036458">
    <property type="component" value="Chromosome"/>
</dbReference>
<dbReference type="EMBL" id="CP010777">
    <property type="protein sequence ID" value="AKQ47429.1"/>
    <property type="molecule type" value="Genomic_DNA"/>
</dbReference>
<evidence type="ECO:0000313" key="3">
    <source>
        <dbReference type="Proteomes" id="UP000036458"/>
    </source>
</evidence>
<keyword evidence="3" id="KW-1185">Reference proteome</keyword>
<evidence type="ECO:0000256" key="1">
    <source>
        <dbReference type="SAM" id="SignalP"/>
    </source>
</evidence>
<feature type="chain" id="PRO_5005212181" description="Lipocalin-like domain-containing protein" evidence="1">
    <location>
        <begin position="24"/>
        <end position="131"/>
    </location>
</feature>
<gene>
    <name evidence="2" type="ORF">TH63_01915</name>
</gene>
<keyword evidence="1" id="KW-0732">Signal</keyword>
<dbReference type="PATRIC" id="fig|1379910.4.peg.402"/>
<dbReference type="RefSeq" id="WP_076606574.1">
    <property type="nucleotide sequence ID" value="NZ_CP010777.1"/>
</dbReference>
<accession>A0A0H4VUC9</accession>
<evidence type="ECO:0000313" key="2">
    <source>
        <dbReference type="EMBL" id="AKQ47429.1"/>
    </source>
</evidence>
<dbReference type="STRING" id="1379910.TH63_01915"/>